<feature type="chain" id="PRO_5047471652" evidence="1">
    <location>
        <begin position="26"/>
        <end position="262"/>
    </location>
</feature>
<proteinExistence type="predicted"/>
<dbReference type="RefSeq" id="WP_329074173.1">
    <property type="nucleotide sequence ID" value="NZ_CP109495.1"/>
</dbReference>
<feature type="signal peptide" evidence="1">
    <location>
        <begin position="1"/>
        <end position="25"/>
    </location>
</feature>
<sequence>MTRHAVVALTVAAAVGGLTAPTALANSALAAPAAVPAAVPTDPVVTGATVNGGKDVVVGTTERKTFTVTVHGSDDSGLQFADVDLLGPAVGFYTTDNYCETATACTTTFTVDPHPDPYNENTDLRNANAGHWYVNTLVDTNDGASLLAKNVGGFLLKRAAALTVNAAPEPVVRGGTITVTGKLTRANWDTYRYAGYTGRSVALQFRPKAGDTYTTVKTLTTNGTGNLRTTVKAASDGYWRWSFAGTTTTAPKNATGDFVDVR</sequence>
<reference evidence="2" key="1">
    <citation type="submission" date="2022-10" db="EMBL/GenBank/DDBJ databases">
        <title>The complete genomes of actinobacterial strains from the NBC collection.</title>
        <authorList>
            <person name="Joergensen T.S."/>
            <person name="Alvarez Arevalo M."/>
            <person name="Sterndorff E.B."/>
            <person name="Faurdal D."/>
            <person name="Vuksanovic O."/>
            <person name="Mourched A.-S."/>
            <person name="Charusanti P."/>
            <person name="Shaw S."/>
            <person name="Blin K."/>
            <person name="Weber T."/>
        </authorList>
    </citation>
    <scope>NUCLEOTIDE SEQUENCE</scope>
    <source>
        <strain evidence="2">NBC_01432</strain>
    </source>
</reference>
<dbReference type="Proteomes" id="UP001432209">
    <property type="component" value="Chromosome"/>
</dbReference>
<evidence type="ECO:0000313" key="3">
    <source>
        <dbReference type="Proteomes" id="UP001432209"/>
    </source>
</evidence>
<organism evidence="2 3">
    <name type="scientific">Streptomyces niveus</name>
    <name type="common">Streptomyces spheroides</name>
    <dbReference type="NCBI Taxonomy" id="193462"/>
    <lineage>
        <taxon>Bacteria</taxon>
        <taxon>Bacillati</taxon>
        <taxon>Actinomycetota</taxon>
        <taxon>Actinomycetes</taxon>
        <taxon>Kitasatosporales</taxon>
        <taxon>Streptomycetaceae</taxon>
        <taxon>Streptomyces</taxon>
    </lineage>
</organism>
<keyword evidence="1" id="KW-0732">Signal</keyword>
<gene>
    <name evidence="2" type="ORF">OG442_02725</name>
</gene>
<accession>A0ABZ2A0X6</accession>
<evidence type="ECO:0000256" key="1">
    <source>
        <dbReference type="SAM" id="SignalP"/>
    </source>
</evidence>
<evidence type="ECO:0000313" key="2">
    <source>
        <dbReference type="EMBL" id="WUX50552.1"/>
    </source>
</evidence>
<protein>
    <submittedName>
        <fullName evidence="2">Calcium-binding protein</fullName>
    </submittedName>
</protein>
<keyword evidence="3" id="KW-1185">Reference proteome</keyword>
<name>A0ABZ2A0X6_STRNV</name>
<dbReference type="EMBL" id="CP109495">
    <property type="protein sequence ID" value="WUX50552.1"/>
    <property type="molecule type" value="Genomic_DNA"/>
</dbReference>